<evidence type="ECO:0000256" key="3">
    <source>
        <dbReference type="SAM" id="Coils"/>
    </source>
</evidence>
<protein>
    <submittedName>
        <fullName evidence="5">Imelysin family protein</fullName>
    </submittedName>
</protein>
<feature type="coiled-coil region" evidence="3">
    <location>
        <begin position="289"/>
        <end position="316"/>
    </location>
</feature>
<name>A0ABU4S222_9GAMM</name>
<comment type="subcellular location">
    <subcellularLocation>
        <location evidence="1">Cell envelope</location>
    </subcellularLocation>
</comment>
<sequence>MSAPEARAPETPAAPTDDIQLSGLTRLLWQVAGETTGHLSESCLQLHTQIEDLLDAPSQTQLQQAQNLWQQLHARVLLTNPVTGLAATNPSLFAELAQDLTLVTQQPIAPGFLDRVQNYPYSGIVYDVSLPLNRDTLLNQHGLTAANEATVGLHVLEFLLFGDTGERSVDDFRQANVAGSHSKSSEQPNNRRRTLLQLTSRLTCDALESLPEHWHPGSTSAHTYNRLASHTQLELWRYALASNLQTILDPEHCEFTQQPCIVSPDAVGSLLSFLAHEHDGYRLLPELNLLSLDAQLESLQNNAEVAAAERQQHLTMILKTISEQAQTPGQK</sequence>
<evidence type="ECO:0000313" key="6">
    <source>
        <dbReference type="Proteomes" id="UP001273505"/>
    </source>
</evidence>
<dbReference type="Pfam" id="PF09375">
    <property type="entry name" value="Peptidase_M75"/>
    <property type="match status" value="1"/>
</dbReference>
<gene>
    <name evidence="5" type="ORF">SCD92_11065</name>
</gene>
<evidence type="ECO:0000256" key="1">
    <source>
        <dbReference type="ARBA" id="ARBA00004196"/>
    </source>
</evidence>
<feature type="domain" description="Imelysin-like" evidence="4">
    <location>
        <begin position="39"/>
        <end position="222"/>
    </location>
</feature>
<accession>A0ABU4S222</accession>
<organism evidence="5 6">
    <name type="scientific">Gilvimarinus gilvus</name>
    <dbReference type="NCBI Taxonomy" id="3058038"/>
    <lineage>
        <taxon>Bacteria</taxon>
        <taxon>Pseudomonadati</taxon>
        <taxon>Pseudomonadota</taxon>
        <taxon>Gammaproteobacteria</taxon>
        <taxon>Cellvibrionales</taxon>
        <taxon>Cellvibrionaceae</taxon>
        <taxon>Gilvimarinus</taxon>
    </lineage>
</organism>
<evidence type="ECO:0000259" key="4">
    <source>
        <dbReference type="Pfam" id="PF09375"/>
    </source>
</evidence>
<dbReference type="Proteomes" id="UP001273505">
    <property type="component" value="Unassembled WGS sequence"/>
</dbReference>
<evidence type="ECO:0000256" key="2">
    <source>
        <dbReference type="ARBA" id="ARBA00022729"/>
    </source>
</evidence>
<dbReference type="EMBL" id="JAXAFO010000016">
    <property type="protein sequence ID" value="MDX6849903.1"/>
    <property type="molecule type" value="Genomic_DNA"/>
</dbReference>
<dbReference type="RefSeq" id="WP_302723604.1">
    <property type="nucleotide sequence ID" value="NZ_JAULRU010000617.1"/>
</dbReference>
<dbReference type="Gene3D" id="1.20.1420.20">
    <property type="entry name" value="M75 peptidase, HXXE motif"/>
    <property type="match status" value="1"/>
</dbReference>
<keyword evidence="3" id="KW-0175">Coiled coil</keyword>
<comment type="caution">
    <text evidence="5">The sequence shown here is derived from an EMBL/GenBank/DDBJ whole genome shotgun (WGS) entry which is preliminary data.</text>
</comment>
<keyword evidence="2" id="KW-0732">Signal</keyword>
<dbReference type="InterPro" id="IPR038352">
    <property type="entry name" value="Imelysin_sf"/>
</dbReference>
<keyword evidence="6" id="KW-1185">Reference proteome</keyword>
<evidence type="ECO:0000313" key="5">
    <source>
        <dbReference type="EMBL" id="MDX6849903.1"/>
    </source>
</evidence>
<proteinExistence type="predicted"/>
<reference evidence="5 6" key="1">
    <citation type="submission" date="2023-11" db="EMBL/GenBank/DDBJ databases">
        <title>Gilvimarinus fulvus sp. nov., isolated from the surface of Kelp.</title>
        <authorList>
            <person name="Sun Y.Y."/>
            <person name="Gong Y."/>
            <person name="Du Z.J."/>
        </authorList>
    </citation>
    <scope>NUCLEOTIDE SEQUENCE [LARGE SCALE GENOMIC DNA]</scope>
    <source>
        <strain evidence="5 6">SDUM040013</strain>
    </source>
</reference>
<dbReference type="InterPro" id="IPR018976">
    <property type="entry name" value="Imelysin-like"/>
</dbReference>